<keyword evidence="11" id="KW-0067">ATP-binding</keyword>
<evidence type="ECO:0000259" key="14">
    <source>
        <dbReference type="Pfam" id="PF00931"/>
    </source>
</evidence>
<dbReference type="PANTHER" id="PTHR23155:SF1152">
    <property type="entry name" value="AAA+ ATPASE DOMAIN-CONTAINING PROTEIN"/>
    <property type="match status" value="1"/>
</dbReference>
<dbReference type="Gene3D" id="3.40.50.300">
    <property type="entry name" value="P-loop containing nucleotide triphosphate hydrolases"/>
    <property type="match status" value="1"/>
</dbReference>
<evidence type="ECO:0000256" key="1">
    <source>
        <dbReference type="ARBA" id="ARBA00002074"/>
    </source>
</evidence>
<dbReference type="GO" id="GO:0005524">
    <property type="term" value="F:ATP binding"/>
    <property type="evidence" value="ECO:0007669"/>
    <property type="project" value="UniProtKB-KW"/>
</dbReference>
<dbReference type="GO" id="GO:0016020">
    <property type="term" value="C:membrane"/>
    <property type="evidence" value="ECO:0007669"/>
    <property type="project" value="UniProtKB-SubCell"/>
</dbReference>
<evidence type="ECO:0000256" key="10">
    <source>
        <dbReference type="ARBA" id="ARBA00022821"/>
    </source>
</evidence>
<comment type="caution">
    <text evidence="17">The sequence shown here is derived from an EMBL/GenBank/DDBJ whole genome shotgun (WGS) entry which is preliminary data.</text>
</comment>
<dbReference type="EMBL" id="JBJKTR010000005">
    <property type="protein sequence ID" value="KAL3367827.1"/>
    <property type="molecule type" value="Genomic_DNA"/>
</dbReference>
<accession>A0ABD2UIT4</accession>
<gene>
    <name evidence="17" type="ORF">AABB24_008942</name>
</gene>
<dbReference type="InterPro" id="IPR036388">
    <property type="entry name" value="WH-like_DNA-bd_sf"/>
</dbReference>
<dbReference type="InterPro" id="IPR038005">
    <property type="entry name" value="RX-like_CC"/>
</dbReference>
<keyword evidence="18" id="KW-1185">Reference proteome</keyword>
<evidence type="ECO:0000259" key="15">
    <source>
        <dbReference type="Pfam" id="PF18052"/>
    </source>
</evidence>
<keyword evidence="12" id="KW-0175">Coiled coil</keyword>
<comment type="subcellular location">
    <subcellularLocation>
        <location evidence="3">Cytoplasm</location>
    </subcellularLocation>
    <subcellularLocation>
        <location evidence="2">Membrane</location>
        <topology evidence="2">Peripheral membrane protein</topology>
    </subcellularLocation>
</comment>
<keyword evidence="8" id="KW-0677">Repeat</keyword>
<dbReference type="Pfam" id="PF23559">
    <property type="entry name" value="WHD_DRP"/>
    <property type="match status" value="1"/>
</dbReference>
<dbReference type="SUPFAM" id="SSF52058">
    <property type="entry name" value="L domain-like"/>
    <property type="match status" value="1"/>
</dbReference>
<dbReference type="Pfam" id="PF18052">
    <property type="entry name" value="Rx_N"/>
    <property type="match status" value="1"/>
</dbReference>
<dbReference type="Gene3D" id="1.10.8.430">
    <property type="entry name" value="Helical domain of apoptotic protease-activating factors"/>
    <property type="match status" value="1"/>
</dbReference>
<evidence type="ECO:0000256" key="5">
    <source>
        <dbReference type="ARBA" id="ARBA00022490"/>
    </source>
</evidence>
<organism evidence="17 18">
    <name type="scientific">Solanum stoloniferum</name>
    <dbReference type="NCBI Taxonomy" id="62892"/>
    <lineage>
        <taxon>Eukaryota</taxon>
        <taxon>Viridiplantae</taxon>
        <taxon>Streptophyta</taxon>
        <taxon>Embryophyta</taxon>
        <taxon>Tracheophyta</taxon>
        <taxon>Spermatophyta</taxon>
        <taxon>Magnoliopsida</taxon>
        <taxon>eudicotyledons</taxon>
        <taxon>Gunneridae</taxon>
        <taxon>Pentapetalae</taxon>
        <taxon>asterids</taxon>
        <taxon>lamiids</taxon>
        <taxon>Solanales</taxon>
        <taxon>Solanaceae</taxon>
        <taxon>Solanoideae</taxon>
        <taxon>Solaneae</taxon>
        <taxon>Solanum</taxon>
    </lineage>
</organism>
<dbReference type="CDD" id="cd14798">
    <property type="entry name" value="RX-CC_like"/>
    <property type="match status" value="2"/>
</dbReference>
<dbReference type="InterPro" id="IPR032675">
    <property type="entry name" value="LRR_dom_sf"/>
</dbReference>
<evidence type="ECO:0000256" key="3">
    <source>
        <dbReference type="ARBA" id="ARBA00004496"/>
    </source>
</evidence>
<dbReference type="Gene3D" id="3.80.10.10">
    <property type="entry name" value="Ribonuclease Inhibitor"/>
    <property type="match status" value="1"/>
</dbReference>
<reference evidence="17 18" key="1">
    <citation type="submission" date="2024-05" db="EMBL/GenBank/DDBJ databases">
        <title>De novo assembly of an allotetraploid wild potato.</title>
        <authorList>
            <person name="Hosaka A.J."/>
        </authorList>
    </citation>
    <scope>NUCLEOTIDE SEQUENCE [LARGE SCALE GENOMIC DNA]</scope>
    <source>
        <tissue evidence="17">Young leaves</tissue>
    </source>
</reference>
<evidence type="ECO:0000313" key="18">
    <source>
        <dbReference type="Proteomes" id="UP001627284"/>
    </source>
</evidence>
<dbReference type="InterPro" id="IPR058922">
    <property type="entry name" value="WHD_DRP"/>
</dbReference>
<dbReference type="Pfam" id="PF00931">
    <property type="entry name" value="NB-ARC"/>
    <property type="match status" value="1"/>
</dbReference>
<dbReference type="Gene3D" id="1.10.10.10">
    <property type="entry name" value="Winged helix-like DNA-binding domain superfamily/Winged helix DNA-binding domain"/>
    <property type="match status" value="1"/>
</dbReference>
<sequence length="1727" mass="198224">MAKECYCVMDSIKLVNGEQFDSLTNNQLDNAVEKLSYVALSLTCLEKDHPENGISTQLKALFVEALGVFSENGCQVNEQGETSDDAIRMISKVLKIIRLENIAERVKTSKPSRSSSLLITLEMMESVVALLCGFGSVLSVFDPMGRGASPASVLKQKLRYLSLFLRLTAKWCIEHECIKGVFTDAEDIAYYALHLCFLQLAYNMEKDGDQSHVLDHEFSELLETINMPELRQVYLAILIESKSSRSETPNPMDAKSMYYLVEDLEQLLSQNASLPYTLCDRIPWIKIGLSYLSRTLYGIAFEGTSLEEFSSIQSHIEALINEAVIVIYSSCYDGMKNTGIDHEAFLLQLKFIHVAAEINLIQLLNGEATIMAPLKYLIDYVREELIFLGTFFMDSSEQCKEQTKITDFLTLIQSVINEAWSVIQSLSRDSKQEDMAREINHLHFKLLLKFKFIKAVIRQMCPNISSSSTLDHPTIDLLNFLPIDFDAIDCYFSMLKSSKTQSSHIPKVDEVLMGFHEYILGKVLLKDTSYSTITVANKVKKYYYGLLLLVTYLVDPPVQINKCMKQNDFLTRFGTLSIEAESSICSIYKEAVDSNKSWKSNLVFQFLTIAFELIKSEGSLMILLRQKATLEAEILNQIEEVREELIFLRAFLMDVLTQHTQLNELHDLLMHAEVTYHKLRQISGSRYGRSMGRSRRQRRLPLSDLLQEIETVKVEFRKVFFQLLDASPCNMTGGEGLVNFLSNCQDRLFNYDDCSISFLKNQILVVKDKSEYLGSFVADIVQYRDMHQELKDLVRRIQDINYVCLFHVKGYKPAWYYMFYLSDFKQLLKHIEAEVKMICLKVPHALGYCFPKTDGLGFFSCFLGKLEELLRSKIHSVIDLKHQIESVKESLLCLRSLINHFAENLDEHDEVYGFIITSVAEMAYKAEYVIDSCLSSSHPLWYKVLWISEVVDNIKLENHVVSEICGRKKIDVTVHKVVNTSVSLGPSLSGNTPRTNEEMEGLYEAMDKIKKQILRRSPHLDVISIVGMAGIGKTTLAEKIYNDLIATPHFDVHAKCRVTQVYSWKELLLTILNYVLQPADRTEKEDGELANELRQVLLTKRFLILIDDLWDKTAWDCLYMCFKDSHSGSRIILTTRLTDIANYAKCESNPHHLRLFRDDESWALLQEEVFQGDSCPPELVDVGFQIAKSCGGLPLFIVLVAGVLKEEKKNEDSWKRVEESLGSRNGGNLEESMSLIEFSYKNLPHHLKPCFLYFGGFLKGKDIHVSKLFRLWQAEGFVQENKEKTLEDVTQYFFEDLISRNIVMAMERRPNSKVKRCRIHDLLHNFCLEKSKQENFLNQINRGVDMLPEKPEDYRLFIHSYQDEIDLWRPCHSNARSLQFSVVDPDNLLWPRDISFIFESFKLVKVLDLESFNVGGTFPSEIQSLTYLRYLAVQTDANSIPSFIAKLQNLETFVVRGLGGEVILPRSLLRMVKLRHILVKRRASFTLHENMDESLANSQLNDLETFLTPRLSYGKDAETILAKMPNLRKLSCIFLETFSYSEKLKGRCVLFPRLEFLSHLESVKLVSNSYPSKLPHEFNFPSKLKELTLSKFRLPWSEISIIGELPNLEILKLLFRAFEGDRWEVKDVEFPKLKYLKLDNINFSQWSISDDAFPELEYLSLTKCERLEEIPSHFGEAVSIKSIEVNRCGSSVANSAPEIQTTQHEEMANDAFTVTIQPPDWATRSSL</sequence>
<dbReference type="Gene3D" id="1.20.5.4130">
    <property type="match status" value="1"/>
</dbReference>
<feature type="domain" description="Disease resistance protein winged helix" evidence="16">
    <location>
        <begin position="1257"/>
        <end position="1326"/>
    </location>
</feature>
<evidence type="ECO:0000256" key="7">
    <source>
        <dbReference type="ARBA" id="ARBA00022667"/>
    </source>
</evidence>
<evidence type="ECO:0000256" key="4">
    <source>
        <dbReference type="ARBA" id="ARBA00008894"/>
    </source>
</evidence>
<keyword evidence="13" id="KW-0472">Membrane</keyword>
<evidence type="ECO:0000256" key="11">
    <source>
        <dbReference type="ARBA" id="ARBA00022840"/>
    </source>
</evidence>
<keyword evidence="5" id="KW-0963">Cytoplasm</keyword>
<keyword evidence="6" id="KW-0433">Leucine-rich repeat</keyword>
<dbReference type="GO" id="GO:0009626">
    <property type="term" value="P:plant-type hypersensitive response"/>
    <property type="evidence" value="ECO:0007669"/>
    <property type="project" value="UniProtKB-KW"/>
</dbReference>
<dbReference type="InterPro" id="IPR002182">
    <property type="entry name" value="NB-ARC"/>
</dbReference>
<dbReference type="InterPro" id="IPR041118">
    <property type="entry name" value="Rx_N"/>
</dbReference>
<name>A0ABD2UIT4_9SOLN</name>
<dbReference type="InterPro" id="IPR027417">
    <property type="entry name" value="P-loop_NTPase"/>
</dbReference>
<keyword evidence="10" id="KW-0611">Plant defense</keyword>
<keyword evidence="7" id="KW-0381">Hypersensitive response</keyword>
<evidence type="ECO:0000313" key="17">
    <source>
        <dbReference type="EMBL" id="KAL3367827.1"/>
    </source>
</evidence>
<dbReference type="InterPro" id="IPR044974">
    <property type="entry name" value="Disease_R_plants"/>
</dbReference>
<feature type="domain" description="Disease resistance N-terminal" evidence="15">
    <location>
        <begin position="860"/>
        <end position="934"/>
    </location>
</feature>
<dbReference type="FunFam" id="1.10.10.10:FF:000322">
    <property type="entry name" value="Probable disease resistance protein At1g63360"/>
    <property type="match status" value="1"/>
</dbReference>
<dbReference type="GO" id="GO:0005737">
    <property type="term" value="C:cytoplasm"/>
    <property type="evidence" value="ECO:0007669"/>
    <property type="project" value="UniProtKB-SubCell"/>
</dbReference>
<evidence type="ECO:0000259" key="16">
    <source>
        <dbReference type="Pfam" id="PF23559"/>
    </source>
</evidence>
<evidence type="ECO:0000256" key="9">
    <source>
        <dbReference type="ARBA" id="ARBA00022741"/>
    </source>
</evidence>
<dbReference type="PRINTS" id="PR00364">
    <property type="entry name" value="DISEASERSIST"/>
</dbReference>
<protein>
    <submittedName>
        <fullName evidence="17">Uncharacterized protein</fullName>
    </submittedName>
</protein>
<evidence type="ECO:0000256" key="2">
    <source>
        <dbReference type="ARBA" id="ARBA00004170"/>
    </source>
</evidence>
<keyword evidence="9" id="KW-0547">Nucleotide-binding</keyword>
<evidence type="ECO:0000256" key="8">
    <source>
        <dbReference type="ARBA" id="ARBA00022737"/>
    </source>
</evidence>
<evidence type="ECO:0000256" key="13">
    <source>
        <dbReference type="ARBA" id="ARBA00023136"/>
    </source>
</evidence>
<feature type="domain" description="NB-ARC" evidence="14">
    <location>
        <begin position="1005"/>
        <end position="1174"/>
    </location>
</feature>
<comment type="similarity">
    <text evidence="4">Belongs to the disease resistance NB-LRR family.</text>
</comment>
<dbReference type="PANTHER" id="PTHR23155">
    <property type="entry name" value="DISEASE RESISTANCE PROTEIN RP"/>
    <property type="match status" value="1"/>
</dbReference>
<evidence type="ECO:0000256" key="12">
    <source>
        <dbReference type="ARBA" id="ARBA00023054"/>
    </source>
</evidence>
<proteinExistence type="inferred from homology"/>
<dbReference type="SUPFAM" id="SSF52540">
    <property type="entry name" value="P-loop containing nucleoside triphosphate hydrolases"/>
    <property type="match status" value="1"/>
</dbReference>
<dbReference type="InterPro" id="IPR042197">
    <property type="entry name" value="Apaf_helical"/>
</dbReference>
<evidence type="ECO:0000256" key="6">
    <source>
        <dbReference type="ARBA" id="ARBA00022614"/>
    </source>
</evidence>
<comment type="function">
    <text evidence="1">Confers resistance to late blight (Phytophthora infestans) races carrying the avirulence gene Avr1. Resistance proteins guard the plant against pathogens that contain an appropriate avirulence protein via an indirect interaction with this avirulence protein. That triggers a defense system including the hypersensitive response, which restricts the pathogen growth.</text>
</comment>
<dbReference type="Proteomes" id="UP001627284">
    <property type="component" value="Unassembled WGS sequence"/>
</dbReference>